<comment type="caution">
    <text evidence="1">The sequence shown here is derived from an EMBL/GenBank/DDBJ whole genome shotgun (WGS) entry which is preliminary data.</text>
</comment>
<name>A0A926XT67_9BACT</name>
<evidence type="ECO:0000313" key="1">
    <source>
        <dbReference type="EMBL" id="MBD2699754.1"/>
    </source>
</evidence>
<sequence length="241" mass="28015">MEKRTFLSAEWRNLIMLNYEVPSDVLIPHLPPGIELDLWEGKALVSMVGFRFLNTKVLGVRWPWHVNFEEVNLRFYVRRFDGQQWKRGVVFISEIVPRPIIATVANVLYHERYSSMPMRHTIKDTDSDSKLIRYEWKHKGRWNALGGTVRTTLQAMPSDGAEAFIFEHYWGYNKLSETATHEYQVEHISWQIAEVRDAFMDADVAELYGDAFVPFLTKPPVSVFYADGSPVSVRIAGKIYQ</sequence>
<dbReference type="PANTHER" id="PTHR39186">
    <property type="entry name" value="DUF2071 FAMILY PROTEIN"/>
    <property type="match status" value="1"/>
</dbReference>
<dbReference type="Pfam" id="PF09844">
    <property type="entry name" value="DUF2071"/>
    <property type="match status" value="1"/>
</dbReference>
<dbReference type="RefSeq" id="WP_190885600.1">
    <property type="nucleotide sequence ID" value="NZ_JACWZY010000002.1"/>
</dbReference>
<dbReference type="PANTHER" id="PTHR39186:SF1">
    <property type="entry name" value="DUF2071 DOMAIN-CONTAINING PROTEIN"/>
    <property type="match status" value="1"/>
</dbReference>
<accession>A0A926XT67</accession>
<organism evidence="1 2">
    <name type="scientific">Spirosoma profusum</name>
    <dbReference type="NCBI Taxonomy" id="2771354"/>
    <lineage>
        <taxon>Bacteria</taxon>
        <taxon>Pseudomonadati</taxon>
        <taxon>Bacteroidota</taxon>
        <taxon>Cytophagia</taxon>
        <taxon>Cytophagales</taxon>
        <taxon>Cytophagaceae</taxon>
        <taxon>Spirosoma</taxon>
    </lineage>
</organism>
<proteinExistence type="predicted"/>
<dbReference type="AlphaFoldDB" id="A0A926XT67"/>
<gene>
    <name evidence="1" type="ORF">IC229_03840</name>
</gene>
<keyword evidence="2" id="KW-1185">Reference proteome</keyword>
<dbReference type="EMBL" id="JACWZY010000002">
    <property type="protein sequence ID" value="MBD2699754.1"/>
    <property type="molecule type" value="Genomic_DNA"/>
</dbReference>
<dbReference type="InterPro" id="IPR018644">
    <property type="entry name" value="DUF2071"/>
</dbReference>
<evidence type="ECO:0000313" key="2">
    <source>
        <dbReference type="Proteomes" id="UP000598820"/>
    </source>
</evidence>
<protein>
    <submittedName>
        <fullName evidence="1">DUF2071 domain-containing protein</fullName>
    </submittedName>
</protein>
<dbReference type="Proteomes" id="UP000598820">
    <property type="component" value="Unassembled WGS sequence"/>
</dbReference>
<reference evidence="1" key="1">
    <citation type="submission" date="2020-09" db="EMBL/GenBank/DDBJ databases">
        <authorList>
            <person name="Kim M.K."/>
        </authorList>
    </citation>
    <scope>NUCLEOTIDE SEQUENCE</scope>
    <source>
        <strain evidence="1">BT702</strain>
    </source>
</reference>